<dbReference type="Pfam" id="PF12009">
    <property type="entry name" value="Telomerase_RBD"/>
    <property type="match status" value="1"/>
</dbReference>
<dbReference type="PANTHER" id="PTHR12066:SF0">
    <property type="entry name" value="TELOMERASE REVERSE TRANSCRIPTASE"/>
    <property type="match status" value="1"/>
</dbReference>
<dbReference type="Pfam" id="PF00078">
    <property type="entry name" value="RVT_1"/>
    <property type="match status" value="1"/>
</dbReference>
<dbReference type="GO" id="GO:0007004">
    <property type="term" value="P:telomere maintenance via telomerase"/>
    <property type="evidence" value="ECO:0007669"/>
    <property type="project" value="TreeGrafter"/>
</dbReference>
<evidence type="ECO:0000256" key="9">
    <source>
        <dbReference type="ARBA" id="ARBA00022895"/>
    </source>
</evidence>
<evidence type="ECO:0000256" key="3">
    <source>
        <dbReference type="ARBA" id="ARBA00016182"/>
    </source>
</evidence>
<evidence type="ECO:0000256" key="12">
    <source>
        <dbReference type="ARBA" id="ARBA00032044"/>
    </source>
</evidence>
<evidence type="ECO:0000256" key="2">
    <source>
        <dbReference type="ARBA" id="ARBA00012493"/>
    </source>
</evidence>
<keyword evidence="5 14" id="KW-0808">Transferase</keyword>
<evidence type="ECO:0000313" key="17">
    <source>
        <dbReference type="Proteomes" id="UP001168972"/>
    </source>
</evidence>
<keyword evidence="7 14" id="KW-0479">Metal-binding</keyword>
<dbReference type="Gene3D" id="1.10.132.70">
    <property type="match status" value="1"/>
</dbReference>
<accession>A0AA39FG13</accession>
<evidence type="ECO:0000256" key="1">
    <source>
        <dbReference type="ARBA" id="ARBA00008001"/>
    </source>
</evidence>
<keyword evidence="8 14" id="KW-0460">Magnesium</keyword>
<evidence type="ECO:0000256" key="14">
    <source>
        <dbReference type="RuleBase" id="RU365061"/>
    </source>
</evidence>
<evidence type="ECO:0000256" key="4">
    <source>
        <dbReference type="ARBA" id="ARBA00022454"/>
    </source>
</evidence>
<dbReference type="Gene3D" id="1.10.357.90">
    <property type="match status" value="1"/>
</dbReference>
<dbReference type="PROSITE" id="PS50878">
    <property type="entry name" value="RT_POL"/>
    <property type="match status" value="1"/>
</dbReference>
<evidence type="ECO:0000256" key="5">
    <source>
        <dbReference type="ARBA" id="ARBA00022679"/>
    </source>
</evidence>
<dbReference type="GO" id="GO:0003720">
    <property type="term" value="F:telomerase activity"/>
    <property type="evidence" value="ECO:0007669"/>
    <property type="project" value="InterPro"/>
</dbReference>
<dbReference type="PRINTS" id="PR01365">
    <property type="entry name" value="TELOMERASERT"/>
</dbReference>
<dbReference type="EMBL" id="JAQQBR010001831">
    <property type="protein sequence ID" value="KAK0168899.1"/>
    <property type="molecule type" value="Genomic_DNA"/>
</dbReference>
<dbReference type="PANTHER" id="PTHR12066">
    <property type="entry name" value="TELOMERASE REVERSE TRANSCRIPTASE"/>
    <property type="match status" value="1"/>
</dbReference>
<comment type="function">
    <text evidence="14">Telomerase is a ribonucleoprotein enzyme essential for the replication of chromosome termini in most eukaryotes. It elongates telomeres. It is a reverse transcriptase that adds simple sequence repeats to chromosome ends by copying a template sequence within the RNA component of the enzyme.</text>
</comment>
<keyword evidence="4 14" id="KW-0158">Chromosome</keyword>
<sequence>MEKKIVEWKEINKLFGPLVEADLRESNIVVEKTLTGGLIVPKKYGFILDECRHLYKKRGIKKITVKNNKSDEYEKQMLKCKPEAFDLDGEDNFDLFVNFRRNLDFSSNNVKESLAAVSSQSSETSHKSTTSGNVMTIGKKDQNKKSFNVPYYVKFCNYKNFNNSQLFSGNLTTVDKFRKFMGTGLINYELCIPFVEPIFESFLKKHKRYPYKYFLKNLPQDKSLINGQISRQQLQSYFRRIFAIVVPVELFGDMGNLKKIQRMINNYFKTAFGEYFSAQAVTNNLNIRAVEWLCAVEDESMKISIMSQLVESFFEEYIMAVLGTYIYTEKMTSSNEKIFCRLTHWIYHSNKYIRQKKTDGVYKEVTENDLHNEIPNNIPDAKLSLHLKKNGIRPILLTHPTPSQKREANILNKLLHQLFLKKFELVTLHQLEKLWRNIHMCCSGKLDKPLYFISCDIHDAFGSINQQKLLDIVLGMMDELDDKLILQNFAIFKPQYSKTQYIYREYFDSPSLPLVLPAKTLSCRDNNKSSIVFEKEWLKNRMKSYILQRKIFIHNKLHYQTKGIGQGIPLTSLLCEIYYGNMVLEKLGSFTESGQLLRYVDDFLYFTQDKSSAERFLEQVHSGIDSYDCTFNPTKTSTNLPPYCMEEFVYLGYRFNIKTFDVTPEISKIHIRYLTNLSRPDSTKSLATFTKRLKSVGSVKINKLVLDPSINSKASIEKTIYKITMLSAERCFTYLLSIFDAKEISGSRIFDIIKKHSVNSLWIKLSRFSFATNKDRKQVSKSIKSTIWRIYLQVFRRNIQLFKKLGPHIKRRLKQINKID</sequence>
<evidence type="ECO:0000256" key="6">
    <source>
        <dbReference type="ARBA" id="ARBA00022695"/>
    </source>
</evidence>
<evidence type="ECO:0000256" key="8">
    <source>
        <dbReference type="ARBA" id="ARBA00022842"/>
    </source>
</evidence>
<comment type="caution">
    <text evidence="16">The sequence shown here is derived from an EMBL/GenBank/DDBJ whole genome shotgun (WGS) entry which is preliminary data.</text>
</comment>
<comment type="similarity">
    <text evidence="1 14">Belongs to the reverse transcriptase family. Telomerase subfamily.</text>
</comment>
<keyword evidence="9 14" id="KW-0779">Telomere</keyword>
<protein>
    <recommendedName>
        <fullName evidence="3 14">Telomerase reverse transcriptase</fullName>
        <ecNumber evidence="2 14">2.7.7.49</ecNumber>
    </recommendedName>
    <alternativeName>
        <fullName evidence="12 14">Telomerase catalytic subunit</fullName>
    </alternativeName>
</protein>
<reference evidence="16" key="2">
    <citation type="submission" date="2023-03" db="EMBL/GenBank/DDBJ databases">
        <authorList>
            <person name="Inwood S.N."/>
            <person name="Skelly J.G."/>
            <person name="Guhlin J."/>
            <person name="Harrop T.W.R."/>
            <person name="Goldson S.G."/>
            <person name="Dearden P.K."/>
        </authorList>
    </citation>
    <scope>NUCLEOTIDE SEQUENCE</scope>
    <source>
        <strain evidence="16">Lincoln</strain>
        <tissue evidence="16">Whole body</tissue>
    </source>
</reference>
<evidence type="ECO:0000259" key="15">
    <source>
        <dbReference type="PROSITE" id="PS50878"/>
    </source>
</evidence>
<keyword evidence="11 14" id="KW-0539">Nucleus</keyword>
<dbReference type="AlphaFoldDB" id="A0AA39FG13"/>
<dbReference type="SUPFAM" id="SSF56672">
    <property type="entry name" value="DNA/RNA polymerases"/>
    <property type="match status" value="1"/>
</dbReference>
<keyword evidence="17" id="KW-1185">Reference proteome</keyword>
<dbReference type="GO" id="GO:0042162">
    <property type="term" value="F:telomeric DNA binding"/>
    <property type="evidence" value="ECO:0007669"/>
    <property type="project" value="TreeGrafter"/>
</dbReference>
<evidence type="ECO:0000313" key="16">
    <source>
        <dbReference type="EMBL" id="KAK0168899.1"/>
    </source>
</evidence>
<comment type="catalytic activity">
    <reaction evidence="13 14">
        <text>DNA(n) + a 2'-deoxyribonucleoside 5'-triphosphate = DNA(n+1) + diphosphate</text>
        <dbReference type="Rhea" id="RHEA:22508"/>
        <dbReference type="Rhea" id="RHEA-COMP:17339"/>
        <dbReference type="Rhea" id="RHEA-COMP:17340"/>
        <dbReference type="ChEBI" id="CHEBI:33019"/>
        <dbReference type="ChEBI" id="CHEBI:61560"/>
        <dbReference type="ChEBI" id="CHEBI:173112"/>
        <dbReference type="EC" id="2.7.7.49"/>
    </reaction>
</comment>
<name>A0AA39FG13_MICHY</name>
<dbReference type="CDD" id="cd01648">
    <property type="entry name" value="TERT"/>
    <property type="match status" value="1"/>
</dbReference>
<comment type="subcellular location">
    <subcellularLocation>
        <location evidence="14">Nucleus</location>
    </subcellularLocation>
    <subcellularLocation>
        <location evidence="14">Chromosome</location>
        <location evidence="14">Telomere</location>
    </subcellularLocation>
</comment>
<evidence type="ECO:0000256" key="7">
    <source>
        <dbReference type="ARBA" id="ARBA00022723"/>
    </source>
</evidence>
<reference evidence="16" key="1">
    <citation type="journal article" date="2023" name="bioRxiv">
        <title>Scaffold-level genome assemblies of two parasitoid biocontrol wasps reveal the parthenogenesis mechanism and an associated novel virus.</title>
        <authorList>
            <person name="Inwood S."/>
            <person name="Skelly J."/>
            <person name="Guhlin J."/>
            <person name="Harrop T."/>
            <person name="Goldson S."/>
            <person name="Dearden P."/>
        </authorList>
    </citation>
    <scope>NUCLEOTIDE SEQUENCE</scope>
    <source>
        <strain evidence="16">Lincoln</strain>
        <tissue evidence="16">Whole body</tissue>
    </source>
</reference>
<dbReference type="GO" id="GO:0000333">
    <property type="term" value="C:telomerase catalytic core complex"/>
    <property type="evidence" value="ECO:0007669"/>
    <property type="project" value="TreeGrafter"/>
</dbReference>
<dbReference type="InterPro" id="IPR043502">
    <property type="entry name" value="DNA/RNA_pol_sf"/>
</dbReference>
<dbReference type="Gene3D" id="3.30.70.2630">
    <property type="match status" value="1"/>
</dbReference>
<dbReference type="InterPro" id="IPR003545">
    <property type="entry name" value="Telomerase_RT"/>
</dbReference>
<dbReference type="GO" id="GO:0046872">
    <property type="term" value="F:metal ion binding"/>
    <property type="evidence" value="ECO:0007669"/>
    <property type="project" value="UniProtKB-KW"/>
</dbReference>
<gene>
    <name evidence="16" type="ORF">PV327_002658</name>
</gene>
<feature type="domain" description="Reverse transcriptase" evidence="15">
    <location>
        <begin position="367"/>
        <end position="655"/>
    </location>
</feature>
<dbReference type="Proteomes" id="UP001168972">
    <property type="component" value="Unassembled WGS sequence"/>
</dbReference>
<keyword evidence="10 14" id="KW-0695">RNA-directed DNA polymerase</keyword>
<proteinExistence type="inferred from homology"/>
<organism evidence="16 17">
    <name type="scientific">Microctonus hyperodae</name>
    <name type="common">Parasitoid wasp</name>
    <dbReference type="NCBI Taxonomy" id="165561"/>
    <lineage>
        <taxon>Eukaryota</taxon>
        <taxon>Metazoa</taxon>
        <taxon>Ecdysozoa</taxon>
        <taxon>Arthropoda</taxon>
        <taxon>Hexapoda</taxon>
        <taxon>Insecta</taxon>
        <taxon>Pterygota</taxon>
        <taxon>Neoptera</taxon>
        <taxon>Endopterygota</taxon>
        <taxon>Hymenoptera</taxon>
        <taxon>Apocrita</taxon>
        <taxon>Ichneumonoidea</taxon>
        <taxon>Braconidae</taxon>
        <taxon>Euphorinae</taxon>
        <taxon>Microctonus</taxon>
    </lineage>
</organism>
<evidence type="ECO:0000256" key="11">
    <source>
        <dbReference type="ARBA" id="ARBA00023242"/>
    </source>
</evidence>
<dbReference type="GO" id="GO:0000781">
    <property type="term" value="C:chromosome, telomeric region"/>
    <property type="evidence" value="ECO:0007669"/>
    <property type="project" value="UniProtKB-SubCell"/>
</dbReference>
<dbReference type="EC" id="2.7.7.49" evidence="2 14"/>
<dbReference type="InterPro" id="IPR000477">
    <property type="entry name" value="RT_dom"/>
</dbReference>
<dbReference type="GO" id="GO:0070034">
    <property type="term" value="F:telomerase RNA binding"/>
    <property type="evidence" value="ECO:0007669"/>
    <property type="project" value="TreeGrafter"/>
</dbReference>
<evidence type="ECO:0000256" key="10">
    <source>
        <dbReference type="ARBA" id="ARBA00022918"/>
    </source>
</evidence>
<keyword evidence="6 14" id="KW-0548">Nucleotidyltransferase</keyword>
<evidence type="ECO:0000256" key="13">
    <source>
        <dbReference type="ARBA" id="ARBA00048173"/>
    </source>
</evidence>
<dbReference type="InterPro" id="IPR021891">
    <property type="entry name" value="Telomerase_RBD"/>
</dbReference>